<dbReference type="SUPFAM" id="SSF47616">
    <property type="entry name" value="GST C-terminal domain-like"/>
    <property type="match status" value="1"/>
</dbReference>
<dbReference type="InterPro" id="IPR033468">
    <property type="entry name" value="Metaxin_GST"/>
</dbReference>
<dbReference type="Pfam" id="PF17171">
    <property type="entry name" value="GST_C_6"/>
    <property type="match status" value="1"/>
</dbReference>
<dbReference type="InterPro" id="IPR040079">
    <property type="entry name" value="Glutathione_S-Trfase"/>
</dbReference>
<dbReference type="InterPro" id="IPR012336">
    <property type="entry name" value="Thioredoxin-like_fold"/>
</dbReference>
<dbReference type="PANTHER" id="PTHR12289">
    <property type="entry name" value="METAXIN RELATED"/>
    <property type="match status" value="1"/>
</dbReference>
<dbReference type="InterPro" id="IPR004045">
    <property type="entry name" value="Glutathione_S-Trfase_N"/>
</dbReference>
<dbReference type="InterPro" id="IPR036282">
    <property type="entry name" value="Glutathione-S-Trfase_C_sf"/>
</dbReference>
<feature type="domain" description="GST N-terminal" evidence="1">
    <location>
        <begin position="1"/>
        <end position="58"/>
    </location>
</feature>
<organism evidence="2 3">
    <name type="scientific">Chondromyces crocatus</name>
    <dbReference type="NCBI Taxonomy" id="52"/>
    <lineage>
        <taxon>Bacteria</taxon>
        <taxon>Pseudomonadati</taxon>
        <taxon>Myxococcota</taxon>
        <taxon>Polyangia</taxon>
        <taxon>Polyangiales</taxon>
        <taxon>Polyangiaceae</taxon>
        <taxon>Chondromyces</taxon>
    </lineage>
</organism>
<dbReference type="SFLD" id="SFLDG01200">
    <property type="entry name" value="SUF1.1"/>
    <property type="match status" value="1"/>
</dbReference>
<dbReference type="Gene3D" id="3.40.30.10">
    <property type="entry name" value="Glutaredoxin"/>
    <property type="match status" value="1"/>
</dbReference>
<reference evidence="2 3" key="1">
    <citation type="submission" date="2015-07" db="EMBL/GenBank/DDBJ databases">
        <title>Genome analysis of myxobacterium Chondromyces crocatus Cm c5 reveals a high potential for natural compound synthesis and the genetic basis for the loss of fruiting body formation.</title>
        <authorList>
            <person name="Zaburannyi N."/>
            <person name="Bunk B."/>
            <person name="Maier J."/>
            <person name="Overmann J."/>
            <person name="Mueller R."/>
        </authorList>
    </citation>
    <scope>NUCLEOTIDE SEQUENCE [LARGE SCALE GENOMIC DNA]</scope>
    <source>
        <strain evidence="2 3">Cm c5</strain>
    </source>
</reference>
<dbReference type="KEGG" id="ccro:CMC5_063720"/>
<accession>A0A0K1EMS9</accession>
<dbReference type="EMBL" id="CP012159">
    <property type="protein sequence ID" value="AKT42149.1"/>
    <property type="molecule type" value="Genomic_DNA"/>
</dbReference>
<sequence>MKLETWLRLAGIPYELAPHDFSVAPKGKIPYVTEDDGAPLGDSTFIIEHLVKTRGHDPDAGLSREQRAIGLAFRRMLKENLYWVLIQMRFRDAHNWSLYRPVLGGMQVGKPVEVQLAIADAIHKGICEQIAGQGMARHSAEEIDRIGIGDLSAVSDVLGDKPFFFGEQPTSTDATIYGYVANIIEVPLVSAVLDHGRALPNLVSYCDRMRARYFPDLPRA</sequence>
<evidence type="ECO:0000313" key="2">
    <source>
        <dbReference type="EMBL" id="AKT42149.1"/>
    </source>
</evidence>
<proteinExistence type="predicted"/>
<dbReference type="PROSITE" id="PS50404">
    <property type="entry name" value="GST_NTER"/>
    <property type="match status" value="1"/>
</dbReference>
<dbReference type="Gene3D" id="1.20.1050.10">
    <property type="match status" value="1"/>
</dbReference>
<dbReference type="InterPro" id="IPR036249">
    <property type="entry name" value="Thioredoxin-like_sf"/>
</dbReference>
<dbReference type="Proteomes" id="UP000067626">
    <property type="component" value="Chromosome"/>
</dbReference>
<dbReference type="SUPFAM" id="SSF52833">
    <property type="entry name" value="Thioredoxin-like"/>
    <property type="match status" value="1"/>
</dbReference>
<evidence type="ECO:0000259" key="1">
    <source>
        <dbReference type="PROSITE" id="PS50404"/>
    </source>
</evidence>
<keyword evidence="2" id="KW-0808">Transferase</keyword>
<dbReference type="GO" id="GO:0016740">
    <property type="term" value="F:transferase activity"/>
    <property type="evidence" value="ECO:0007669"/>
    <property type="project" value="UniProtKB-KW"/>
</dbReference>
<evidence type="ECO:0000313" key="3">
    <source>
        <dbReference type="Proteomes" id="UP000067626"/>
    </source>
</evidence>
<dbReference type="PANTHER" id="PTHR12289:SF41">
    <property type="entry name" value="FAILED AXON CONNECTIONS-RELATED"/>
    <property type="match status" value="1"/>
</dbReference>
<dbReference type="CDD" id="cd03193">
    <property type="entry name" value="GST_C_Metaxin"/>
    <property type="match status" value="1"/>
</dbReference>
<protein>
    <submittedName>
        <fullName evidence="2">Glutathione S-transferase</fullName>
    </submittedName>
</protein>
<dbReference type="InterPro" id="IPR050931">
    <property type="entry name" value="Mito_Protein_Transport_Metaxin"/>
</dbReference>
<dbReference type="AlphaFoldDB" id="A0A0K1EMS9"/>
<dbReference type="SFLD" id="SFLDG01180">
    <property type="entry name" value="SUF1"/>
    <property type="match status" value="1"/>
</dbReference>
<name>A0A0K1EMS9_CHOCO</name>
<gene>
    <name evidence="2" type="primary">gst</name>
    <name evidence="2" type="ORF">CMC5_063720</name>
</gene>
<dbReference type="STRING" id="52.CMC5_063720"/>
<dbReference type="SFLD" id="SFLDS00019">
    <property type="entry name" value="Glutathione_Transferase_(cytos"/>
    <property type="match status" value="1"/>
</dbReference>
<dbReference type="Pfam" id="PF17172">
    <property type="entry name" value="GST_N_4"/>
    <property type="match status" value="1"/>
</dbReference>
<keyword evidence="3" id="KW-1185">Reference proteome</keyword>
<dbReference type="InterPro" id="IPR026928">
    <property type="entry name" value="FAX/IsoI-like"/>
</dbReference>